<protein>
    <submittedName>
        <fullName evidence="4">Amino acid ABC transporter substrate-binding protein (PAAT family)</fullName>
    </submittedName>
</protein>
<dbReference type="SUPFAM" id="SSF53850">
    <property type="entry name" value="Periplasmic binding protein-like II"/>
    <property type="match status" value="1"/>
</dbReference>
<dbReference type="PANTHER" id="PTHR35936:SF17">
    <property type="entry name" value="ARGININE-BINDING EXTRACELLULAR PROTEIN ARTP"/>
    <property type="match status" value="1"/>
</dbReference>
<dbReference type="InterPro" id="IPR001638">
    <property type="entry name" value="Solute-binding_3/MltF_N"/>
</dbReference>
<evidence type="ECO:0000313" key="5">
    <source>
        <dbReference type="Proteomes" id="UP000278222"/>
    </source>
</evidence>
<dbReference type="Gene3D" id="3.40.190.10">
    <property type="entry name" value="Periplasmic binding protein-like II"/>
    <property type="match status" value="2"/>
</dbReference>
<keyword evidence="5" id="KW-1185">Reference proteome</keyword>
<dbReference type="SMART" id="SM00062">
    <property type="entry name" value="PBPb"/>
    <property type="match status" value="1"/>
</dbReference>
<evidence type="ECO:0000313" key="4">
    <source>
        <dbReference type="EMBL" id="ROP90602.1"/>
    </source>
</evidence>
<feature type="chain" id="PRO_5018196568" evidence="2">
    <location>
        <begin position="27"/>
        <end position="266"/>
    </location>
</feature>
<sequence>MKLSNLLRGVAIAAVTLLAVAPAVHADALDDIRKAKKIRIAIDFGVPPYGMTDDKMQPAGSDVDTARALAKDWGVELEIVPTTGASRIPSLQTGKADLVISTLSITPERAKVIDFSLPYATLRTVIGGTKSMNVKSLEDLNGKTVGTTRGTTHDTYLQQAAKGAKIVRYEDDATATQAFVSGQVDLFSTAELLLAPVAAKNPGRNLEMKFVLQVFDLAVGVKKGETKLLEEVNGWIRANLKNGNLNTIYKKHHGHDLPEQVVKAAG</sequence>
<dbReference type="Pfam" id="PF00497">
    <property type="entry name" value="SBP_bac_3"/>
    <property type="match status" value="1"/>
</dbReference>
<accession>A0A3N1LGQ8</accession>
<keyword evidence="1 2" id="KW-0732">Signal</keyword>
<dbReference type="EMBL" id="RJKX01000014">
    <property type="protein sequence ID" value="ROP90602.1"/>
    <property type="molecule type" value="Genomic_DNA"/>
</dbReference>
<evidence type="ECO:0000256" key="2">
    <source>
        <dbReference type="SAM" id="SignalP"/>
    </source>
</evidence>
<name>A0A3N1LGQ8_9PROT</name>
<dbReference type="PANTHER" id="PTHR35936">
    <property type="entry name" value="MEMBRANE-BOUND LYTIC MUREIN TRANSGLYCOSYLASE F"/>
    <property type="match status" value="1"/>
</dbReference>
<organism evidence="4 5">
    <name type="scientific">Stella humosa</name>
    <dbReference type="NCBI Taxonomy" id="94"/>
    <lineage>
        <taxon>Bacteria</taxon>
        <taxon>Pseudomonadati</taxon>
        <taxon>Pseudomonadota</taxon>
        <taxon>Alphaproteobacteria</taxon>
        <taxon>Rhodospirillales</taxon>
        <taxon>Stellaceae</taxon>
        <taxon>Stella</taxon>
    </lineage>
</organism>
<gene>
    <name evidence="4" type="ORF">EDC65_2454</name>
</gene>
<evidence type="ECO:0000259" key="3">
    <source>
        <dbReference type="SMART" id="SM00062"/>
    </source>
</evidence>
<proteinExistence type="predicted"/>
<dbReference type="AlphaFoldDB" id="A0A3N1LGQ8"/>
<dbReference type="OrthoDB" id="6192933at2"/>
<dbReference type="Proteomes" id="UP000278222">
    <property type="component" value="Unassembled WGS sequence"/>
</dbReference>
<comment type="caution">
    <text evidence="4">The sequence shown here is derived from an EMBL/GenBank/DDBJ whole genome shotgun (WGS) entry which is preliminary data.</text>
</comment>
<reference evidence="4 5" key="1">
    <citation type="submission" date="2018-11" db="EMBL/GenBank/DDBJ databases">
        <title>Genomic Encyclopedia of Type Strains, Phase IV (KMG-IV): sequencing the most valuable type-strain genomes for metagenomic binning, comparative biology and taxonomic classification.</title>
        <authorList>
            <person name="Goeker M."/>
        </authorList>
    </citation>
    <scope>NUCLEOTIDE SEQUENCE [LARGE SCALE GENOMIC DNA]</scope>
    <source>
        <strain evidence="4 5">DSM 5900</strain>
    </source>
</reference>
<dbReference type="CDD" id="cd01072">
    <property type="entry name" value="PBP2_SMa0082_like"/>
    <property type="match status" value="1"/>
</dbReference>
<evidence type="ECO:0000256" key="1">
    <source>
        <dbReference type="ARBA" id="ARBA00022729"/>
    </source>
</evidence>
<dbReference type="RefSeq" id="WP_123690013.1">
    <property type="nucleotide sequence ID" value="NZ_AP019700.1"/>
</dbReference>
<feature type="signal peptide" evidence="2">
    <location>
        <begin position="1"/>
        <end position="26"/>
    </location>
</feature>
<feature type="domain" description="Solute-binding protein family 3/N-terminal" evidence="3">
    <location>
        <begin position="37"/>
        <end position="256"/>
    </location>
</feature>